<protein>
    <recommendedName>
        <fullName evidence="1">F-box domain-containing protein</fullName>
    </recommendedName>
</protein>
<evidence type="ECO:0000259" key="1">
    <source>
        <dbReference type="PROSITE" id="PS50181"/>
    </source>
</evidence>
<feature type="domain" description="F-box" evidence="1">
    <location>
        <begin position="1"/>
        <end position="47"/>
    </location>
</feature>
<reference evidence="2 3" key="1">
    <citation type="submission" date="2017-02" db="EMBL/GenBank/DDBJ databases">
        <title>Genomes of Trichoderma spp. with biocontrol activity.</title>
        <authorList>
            <person name="Gardiner D."/>
            <person name="Kazan K."/>
            <person name="Vos C."/>
            <person name="Harvey P."/>
        </authorList>
    </citation>
    <scope>NUCLEOTIDE SEQUENCE [LARGE SCALE GENOMIC DNA]</scope>
    <source>
        <strain evidence="2 3">Tr1</strain>
    </source>
</reference>
<dbReference type="AlphaFoldDB" id="A0A2K0TUJ9"/>
<dbReference type="Proteomes" id="UP000236290">
    <property type="component" value="Unassembled WGS sequence"/>
</dbReference>
<name>A0A2K0TUJ9_TRIHA</name>
<organism evidence="2 3">
    <name type="scientific">Trichoderma harzianum</name>
    <name type="common">Hypocrea lixii</name>
    <dbReference type="NCBI Taxonomy" id="5544"/>
    <lineage>
        <taxon>Eukaryota</taxon>
        <taxon>Fungi</taxon>
        <taxon>Dikarya</taxon>
        <taxon>Ascomycota</taxon>
        <taxon>Pezizomycotina</taxon>
        <taxon>Sordariomycetes</taxon>
        <taxon>Hypocreomycetidae</taxon>
        <taxon>Hypocreales</taxon>
        <taxon>Hypocreaceae</taxon>
        <taxon>Trichoderma</taxon>
    </lineage>
</organism>
<comment type="caution">
    <text evidence="2">The sequence shown here is derived from an EMBL/GenBank/DDBJ whole genome shotgun (WGS) entry which is preliminary data.</text>
</comment>
<dbReference type="CDD" id="cd09917">
    <property type="entry name" value="F-box_SF"/>
    <property type="match status" value="1"/>
</dbReference>
<dbReference type="InterPro" id="IPR001810">
    <property type="entry name" value="F-box_dom"/>
</dbReference>
<evidence type="ECO:0000313" key="3">
    <source>
        <dbReference type="Proteomes" id="UP000236290"/>
    </source>
</evidence>
<sequence length="526" mass="60788">MTLPSLPKELWDQIATYLPGSDVKKLRLACKSLSSTPLPLDRVFISANPIDINVFRSVADHDVFRHCVREIIWDKARFERDFRVDASSGLEWTAMGHTEDDPPDDFLTECRQNLGLVEARFDRYRLDLPFIAPMVKAMEDELTKGESWWHYRQFLDEQRRVLAEDLDIKAFEYGLDRFPALKRITITPATHGTLFAPLYKTPMIRTLPYGLNYSIPRGWPVSGESYLAADEWVEENKGKWRGFKEVIRCLAEHKAASVKELVLDTHLLPTGITCRFFDQPSPEYRHLVGLLQRPGFRRLDLALMVGQQKPGDWESLKNGHLRSALGEASELEHIHLNTDLGYNWTRDPGPEFALLHDIFPIERWPKLRHFGLTRFLVSQRNLVSFLSKLPASIRTIELNCLWFKSNHGSYRNLLEAMRDSLDWNTRNAAARPKVTVRLDRLDCIEVDSRNLWLEEEVNKFLYEGGPNPFNQLLRDSIYRGNGGTLRDEFQPGLVHPWVRNATLVLMGIEKEYSFVGIEGGRMMVSH</sequence>
<gene>
    <name evidence="2" type="ORF">THARTR1_10006</name>
</gene>
<dbReference type="PROSITE" id="PS50181">
    <property type="entry name" value="FBOX"/>
    <property type="match status" value="1"/>
</dbReference>
<evidence type="ECO:0000313" key="2">
    <source>
        <dbReference type="EMBL" id="PNP49204.1"/>
    </source>
</evidence>
<proteinExistence type="predicted"/>
<dbReference type="OrthoDB" id="5422579at2759"/>
<dbReference type="EMBL" id="MTYI01000201">
    <property type="protein sequence ID" value="PNP49204.1"/>
    <property type="molecule type" value="Genomic_DNA"/>
</dbReference>
<accession>A0A2K0TUJ9</accession>